<evidence type="ECO:0008006" key="5">
    <source>
        <dbReference type="Google" id="ProtNLM"/>
    </source>
</evidence>
<dbReference type="Pfam" id="PF01391">
    <property type="entry name" value="Collagen"/>
    <property type="match status" value="1"/>
</dbReference>
<dbReference type="OrthoDB" id="9790293at2"/>
<name>A0A2U3AJP6_9BACL</name>
<keyword evidence="4" id="KW-1185">Reference proteome</keyword>
<dbReference type="InterPro" id="IPR008160">
    <property type="entry name" value="Collagen"/>
</dbReference>
<dbReference type="Proteomes" id="UP000245938">
    <property type="component" value="Unassembled WGS sequence"/>
</dbReference>
<organism evidence="3 4">
    <name type="scientific">Kurthia sibirica</name>
    <dbReference type="NCBI Taxonomy" id="202750"/>
    <lineage>
        <taxon>Bacteria</taxon>
        <taxon>Bacillati</taxon>
        <taxon>Bacillota</taxon>
        <taxon>Bacilli</taxon>
        <taxon>Bacillales</taxon>
        <taxon>Caryophanaceae</taxon>
        <taxon>Kurthia</taxon>
    </lineage>
</organism>
<feature type="signal peptide" evidence="2">
    <location>
        <begin position="1"/>
        <end position="18"/>
    </location>
</feature>
<protein>
    <recommendedName>
        <fullName evidence="5">Copper amine oxidase-like N-terminal domain-containing protein</fullName>
    </recommendedName>
</protein>
<dbReference type="AlphaFoldDB" id="A0A2U3AJP6"/>
<gene>
    <name evidence="3" type="ORF">DEX24_12115</name>
</gene>
<evidence type="ECO:0000256" key="2">
    <source>
        <dbReference type="SAM" id="SignalP"/>
    </source>
</evidence>
<accession>A0A2U3AJP6</accession>
<feature type="chain" id="PRO_5038816053" description="Copper amine oxidase-like N-terminal domain-containing protein" evidence="2">
    <location>
        <begin position="19"/>
        <end position="405"/>
    </location>
</feature>
<evidence type="ECO:0000256" key="1">
    <source>
        <dbReference type="SAM" id="MobiDB-lite"/>
    </source>
</evidence>
<feature type="compositionally biased region" description="Low complexity" evidence="1">
    <location>
        <begin position="241"/>
        <end position="262"/>
    </location>
</feature>
<reference evidence="3 4" key="1">
    <citation type="submission" date="2018-05" db="EMBL/GenBank/DDBJ databases">
        <title>Kurthia sibirica genome sequence.</title>
        <authorList>
            <person name="Maclea K.S."/>
            <person name="Goen A.E."/>
        </authorList>
    </citation>
    <scope>NUCLEOTIDE SEQUENCE [LARGE SCALE GENOMIC DNA]</scope>
    <source>
        <strain evidence="3 4">ATCC 49154</strain>
    </source>
</reference>
<dbReference type="EMBL" id="QFVR01000017">
    <property type="protein sequence ID" value="PWI24742.1"/>
    <property type="molecule type" value="Genomic_DNA"/>
</dbReference>
<evidence type="ECO:0000313" key="4">
    <source>
        <dbReference type="Proteomes" id="UP000245938"/>
    </source>
</evidence>
<feature type="region of interest" description="Disordered" evidence="1">
    <location>
        <begin position="170"/>
        <end position="262"/>
    </location>
</feature>
<dbReference type="PANTHER" id="PTHR24637">
    <property type="entry name" value="COLLAGEN"/>
    <property type="match status" value="1"/>
</dbReference>
<evidence type="ECO:0000313" key="3">
    <source>
        <dbReference type="EMBL" id="PWI24742.1"/>
    </source>
</evidence>
<comment type="caution">
    <text evidence="3">The sequence shown here is derived from an EMBL/GenBank/DDBJ whole genome shotgun (WGS) entry which is preliminary data.</text>
</comment>
<proteinExistence type="predicted"/>
<sequence length="405" mass="43404">MKIVVLSIICLLATFTMTNNDTFAKSEIVGQAKSTTISLNGINNKMIPVFSNNTIYMSLDDVGYLLNMNYKWDAKKKIVKFTTSKTQVSKKKTIVNSNQKIKGIKSETTINLMNKNLPLKNENGGKLTPFLFNKKLFIPLQPVANSYGAGVKWDVQKKQIFVVNQLALKGDKGDKGDSGTPGLQGIKGDKGDSGAIGPQGIKGDKGDSGTPGLQGIKGDKGDSGAIGPQGIKGDKGDSGVAGPTGPTGPTGAAGPTGPAGPKGEAAAIKYANVNHIILANDVNTSTNIDNKYRFDLTLDTKNVDAEFFSGNRDELTIKEDGVYYISYNVAFDRPVGYASEFQIDGMKDELFSVETDATQNNLATSGILIFKKGTKIKHQLNVTLKGFAIAKDTVMKYNLTIIKIR</sequence>
<keyword evidence="2" id="KW-0732">Signal</keyword>